<dbReference type="EMBL" id="BLKG01000211">
    <property type="protein sequence ID" value="GFF99265.1"/>
    <property type="molecule type" value="Genomic_DNA"/>
</dbReference>
<keyword evidence="2" id="KW-1185">Reference proteome</keyword>
<name>A0ABQ1BDI9_9EURO</name>
<evidence type="ECO:0000313" key="1">
    <source>
        <dbReference type="EMBL" id="GFF99265.1"/>
    </source>
</evidence>
<dbReference type="Proteomes" id="UP000465266">
    <property type="component" value="Unassembled WGS sequence"/>
</dbReference>
<protein>
    <submittedName>
        <fullName evidence="1">Uncharacterized protein</fullName>
    </submittedName>
</protein>
<gene>
    <name evidence="1" type="ORF">IFM53868_10201</name>
</gene>
<comment type="caution">
    <text evidence="1">The sequence shown here is derived from an EMBL/GenBank/DDBJ whole genome shotgun (WGS) entry which is preliminary data.</text>
</comment>
<proteinExistence type="predicted"/>
<reference evidence="1 2" key="1">
    <citation type="submission" date="2020-01" db="EMBL/GenBank/DDBJ databases">
        <title>Draft genome sequence of Aspergillus udagawae IFM 53868.</title>
        <authorList>
            <person name="Takahashi H."/>
            <person name="Yaguchi T."/>
        </authorList>
    </citation>
    <scope>NUCLEOTIDE SEQUENCE [LARGE SCALE GENOMIC DNA]</scope>
    <source>
        <strain evidence="1 2">IFM 53868</strain>
    </source>
</reference>
<sequence length="224" mass="25270">MAVYLQAPSQRTSVVISRLRTLSNEIDGLITSFRDGRLEPSEEELKLLEEVSRKVSNDAPKVHAEAQALRKRRTKSVYEQGRKLLSMLDATHDNLKAGAKLTDRTAFVKSIQLLFNGINVSKYDSISMQARKRSTNDRCQRIRALGPYGVVVWAATFTPSQWDANVLSRAVFDFVLEFFNFGEQPPWTQEIIGIARDLVDEAPLKGSHGYQRFLDGISDHGPFL</sequence>
<organism evidence="1 2">
    <name type="scientific">Aspergillus udagawae</name>
    <dbReference type="NCBI Taxonomy" id="91492"/>
    <lineage>
        <taxon>Eukaryota</taxon>
        <taxon>Fungi</taxon>
        <taxon>Dikarya</taxon>
        <taxon>Ascomycota</taxon>
        <taxon>Pezizomycotina</taxon>
        <taxon>Eurotiomycetes</taxon>
        <taxon>Eurotiomycetidae</taxon>
        <taxon>Eurotiales</taxon>
        <taxon>Aspergillaceae</taxon>
        <taxon>Aspergillus</taxon>
        <taxon>Aspergillus subgen. Fumigati</taxon>
    </lineage>
</organism>
<accession>A0ABQ1BDI9</accession>
<evidence type="ECO:0000313" key="2">
    <source>
        <dbReference type="Proteomes" id="UP000465266"/>
    </source>
</evidence>